<sequence>MEKNLTEAEDLEPLFDYSRVQPLKFTNLDDIESSPDSSKKRRKKSPSVVEKKVKVDVKELEVVNCEEEEEDWLPPPPKVLVENQLGEDSTIKELRLKRQELVSFAKAAEDVLRDAEESVKRKLGDSLEASFGSVADQPSKLPCERAKIVISMQDKEGPKQFRVFMDDKFERLFKMYADKVKLDTKNLVFCFDGDKIGPASTPASLGMEDDDIIEVHVKS</sequence>
<evidence type="ECO:0000313" key="2">
    <source>
        <dbReference type="Proteomes" id="UP001164250"/>
    </source>
</evidence>
<reference evidence="2" key="1">
    <citation type="journal article" date="2023" name="G3 (Bethesda)">
        <title>Genome assembly and association tests identify interacting loci associated with vigor, precocity, and sex in interspecific pistachio rootstocks.</title>
        <authorList>
            <person name="Palmer W."/>
            <person name="Jacygrad E."/>
            <person name="Sagayaradj S."/>
            <person name="Cavanaugh K."/>
            <person name="Han R."/>
            <person name="Bertier L."/>
            <person name="Beede B."/>
            <person name="Kafkas S."/>
            <person name="Golino D."/>
            <person name="Preece J."/>
            <person name="Michelmore R."/>
        </authorList>
    </citation>
    <scope>NUCLEOTIDE SEQUENCE [LARGE SCALE GENOMIC DNA]</scope>
</reference>
<protein>
    <submittedName>
        <fullName evidence="1">Uncharacterized protein</fullName>
    </submittedName>
</protein>
<accession>A0ACC1B7G3</accession>
<gene>
    <name evidence="1" type="ORF">Patl1_15081</name>
</gene>
<evidence type="ECO:0000313" key="1">
    <source>
        <dbReference type="EMBL" id="KAJ0094833.1"/>
    </source>
</evidence>
<comment type="caution">
    <text evidence="1">The sequence shown here is derived from an EMBL/GenBank/DDBJ whole genome shotgun (WGS) entry which is preliminary data.</text>
</comment>
<dbReference type="EMBL" id="CM047902">
    <property type="protein sequence ID" value="KAJ0094833.1"/>
    <property type="molecule type" value="Genomic_DNA"/>
</dbReference>
<name>A0ACC1B7G3_9ROSI</name>
<keyword evidence="2" id="KW-1185">Reference proteome</keyword>
<organism evidence="1 2">
    <name type="scientific">Pistacia atlantica</name>
    <dbReference type="NCBI Taxonomy" id="434234"/>
    <lineage>
        <taxon>Eukaryota</taxon>
        <taxon>Viridiplantae</taxon>
        <taxon>Streptophyta</taxon>
        <taxon>Embryophyta</taxon>
        <taxon>Tracheophyta</taxon>
        <taxon>Spermatophyta</taxon>
        <taxon>Magnoliopsida</taxon>
        <taxon>eudicotyledons</taxon>
        <taxon>Gunneridae</taxon>
        <taxon>Pentapetalae</taxon>
        <taxon>rosids</taxon>
        <taxon>malvids</taxon>
        <taxon>Sapindales</taxon>
        <taxon>Anacardiaceae</taxon>
        <taxon>Pistacia</taxon>
    </lineage>
</organism>
<proteinExistence type="predicted"/>
<dbReference type="Proteomes" id="UP001164250">
    <property type="component" value="Chromosome 6"/>
</dbReference>